<gene>
    <name evidence="7" type="ORF">QBC47DRAFT_369374</name>
</gene>
<evidence type="ECO:0000256" key="2">
    <source>
        <dbReference type="ARBA" id="ARBA00009864"/>
    </source>
</evidence>
<dbReference type="PANTHER" id="PTHR37799:SF1">
    <property type="entry name" value="SMALL RIBOSOMAL SUBUNIT PROTEIN MS23"/>
    <property type="match status" value="1"/>
</dbReference>
<dbReference type="PIRSF" id="PIRSF029764">
    <property type="entry name" value="RSM25"/>
    <property type="match status" value="1"/>
</dbReference>
<evidence type="ECO:0000313" key="7">
    <source>
        <dbReference type="EMBL" id="KAK1761206.1"/>
    </source>
</evidence>
<proteinExistence type="inferred from homology"/>
<dbReference type="InterPro" id="IPR016939">
    <property type="entry name" value="Ribosomal_mS23_fun"/>
</dbReference>
<evidence type="ECO:0000256" key="1">
    <source>
        <dbReference type="ARBA" id="ARBA00004173"/>
    </source>
</evidence>
<protein>
    <recommendedName>
        <fullName evidence="6">37S ribosomal protein S25, mitochondrial</fullName>
    </recommendedName>
</protein>
<dbReference type="AlphaFoldDB" id="A0AAJ0BN34"/>
<name>A0AAJ0BN34_9PEZI</name>
<dbReference type="Pfam" id="PF13741">
    <property type="entry name" value="MRP-S25"/>
    <property type="match status" value="1"/>
</dbReference>
<keyword evidence="3 6" id="KW-0689">Ribosomal protein</keyword>
<evidence type="ECO:0000256" key="5">
    <source>
        <dbReference type="ARBA" id="ARBA00023274"/>
    </source>
</evidence>
<accession>A0AAJ0BN34</accession>
<evidence type="ECO:0000256" key="4">
    <source>
        <dbReference type="ARBA" id="ARBA00023128"/>
    </source>
</evidence>
<organism evidence="7 8">
    <name type="scientific">Echria macrotheca</name>
    <dbReference type="NCBI Taxonomy" id="438768"/>
    <lineage>
        <taxon>Eukaryota</taxon>
        <taxon>Fungi</taxon>
        <taxon>Dikarya</taxon>
        <taxon>Ascomycota</taxon>
        <taxon>Pezizomycotina</taxon>
        <taxon>Sordariomycetes</taxon>
        <taxon>Sordariomycetidae</taxon>
        <taxon>Sordariales</taxon>
        <taxon>Schizotheciaceae</taxon>
        <taxon>Echria</taxon>
    </lineage>
</organism>
<dbReference type="CDD" id="cd23701">
    <property type="entry name" value="At1g26750"/>
    <property type="match status" value="1"/>
</dbReference>
<comment type="subcellular location">
    <subcellularLocation>
        <location evidence="1 6">Mitochondrion</location>
    </subcellularLocation>
</comment>
<dbReference type="GO" id="GO:0003735">
    <property type="term" value="F:structural constituent of ribosome"/>
    <property type="evidence" value="ECO:0007669"/>
    <property type="project" value="UniProtKB-UniRule"/>
</dbReference>
<keyword evidence="5 6" id="KW-0687">Ribonucleoprotein</keyword>
<dbReference type="EMBL" id="MU839827">
    <property type="protein sequence ID" value="KAK1761206.1"/>
    <property type="molecule type" value="Genomic_DNA"/>
</dbReference>
<keyword evidence="8" id="KW-1185">Reference proteome</keyword>
<evidence type="ECO:0000256" key="3">
    <source>
        <dbReference type="ARBA" id="ARBA00022980"/>
    </source>
</evidence>
<dbReference type="GO" id="GO:0005763">
    <property type="term" value="C:mitochondrial small ribosomal subunit"/>
    <property type="evidence" value="ECO:0007669"/>
    <property type="project" value="UniProtKB-UniRule"/>
</dbReference>
<dbReference type="Proteomes" id="UP001239445">
    <property type="component" value="Unassembled WGS sequence"/>
</dbReference>
<comment type="similarity">
    <text evidence="2">Belongs to the mitochondrion-specific ribosomal protein mS23 family.</text>
</comment>
<evidence type="ECO:0000313" key="8">
    <source>
        <dbReference type="Proteomes" id="UP001239445"/>
    </source>
</evidence>
<comment type="caution">
    <text evidence="7">The sequence shown here is derived from an EMBL/GenBank/DDBJ whole genome shotgun (WGS) entry which is preliminary data.</text>
</comment>
<reference evidence="7" key="1">
    <citation type="submission" date="2023-06" db="EMBL/GenBank/DDBJ databases">
        <title>Genome-scale phylogeny and comparative genomics of the fungal order Sordariales.</title>
        <authorList>
            <consortium name="Lawrence Berkeley National Laboratory"/>
            <person name="Hensen N."/>
            <person name="Bonometti L."/>
            <person name="Westerberg I."/>
            <person name="Brannstrom I.O."/>
            <person name="Guillou S."/>
            <person name="Cros-Aarteil S."/>
            <person name="Calhoun S."/>
            <person name="Haridas S."/>
            <person name="Kuo A."/>
            <person name="Mondo S."/>
            <person name="Pangilinan J."/>
            <person name="Riley R."/>
            <person name="Labutti K."/>
            <person name="Andreopoulos B."/>
            <person name="Lipzen A."/>
            <person name="Chen C."/>
            <person name="Yanf M."/>
            <person name="Daum C."/>
            <person name="Ng V."/>
            <person name="Clum A."/>
            <person name="Steindorff A."/>
            <person name="Ohm R."/>
            <person name="Martin F."/>
            <person name="Silar P."/>
            <person name="Natvig D."/>
            <person name="Lalanne C."/>
            <person name="Gautier V."/>
            <person name="Ament-Velasquez S.L."/>
            <person name="Kruys A."/>
            <person name="Hutchinson M.I."/>
            <person name="Powell A.J."/>
            <person name="Barry K."/>
            <person name="Miller A.N."/>
            <person name="Grigoriev I.V."/>
            <person name="Debuchy R."/>
            <person name="Gladieux P."/>
            <person name="Thoren M.H."/>
            <person name="Johannesson H."/>
        </authorList>
    </citation>
    <scope>NUCLEOTIDE SEQUENCE</scope>
    <source>
        <strain evidence="7">PSN4</strain>
    </source>
</reference>
<dbReference type="InterPro" id="IPR059242">
    <property type="entry name" value="mS23_dom"/>
</dbReference>
<evidence type="ECO:0000256" key="6">
    <source>
        <dbReference type="PIRNR" id="PIRNR029764"/>
    </source>
</evidence>
<sequence>MGRNFRAARVFQTAAEATGIPLFPSGGSTGRKVGRANGAPPAWFKAVQMVQPSETLTRPYPIQHSPPDARGRRPRQLYKPTKIVFPEDELRQTFYRDHPWELARPMSLVELYGTDARYRDWSKGVRQPGMQLSGECVVQRQLWLMENQGLNKAQAYDKARREFYSLRQQEDIERRIAVEEARMVGGYFGKSLLQVGVELEDKQFEAWKYWATASIATRNAQAEGAVVVGASEEVEEEEEAVVAE</sequence>
<dbReference type="PANTHER" id="PTHR37799">
    <property type="entry name" value="37S RIBOSOMAL PROTEIN S25, MITOCHONDRIAL"/>
    <property type="match status" value="1"/>
</dbReference>
<keyword evidence="4 6" id="KW-0496">Mitochondrion</keyword>
<comment type="subunit">
    <text evidence="6">Component of the mitochondrial small ribosomal subunit.</text>
</comment>